<proteinExistence type="inferred from homology"/>
<dbReference type="PANTHER" id="PTHR18968:SF120">
    <property type="entry name" value="ACETOLACTATE SYNTHASE LARGE SUBUNIT"/>
    <property type="match status" value="1"/>
</dbReference>
<dbReference type="PROSITE" id="PS00187">
    <property type="entry name" value="TPP_ENZYMES"/>
    <property type="match status" value="1"/>
</dbReference>
<evidence type="ECO:0000259" key="6">
    <source>
        <dbReference type="Pfam" id="PF02775"/>
    </source>
</evidence>
<dbReference type="HOGENOM" id="CLU_013748_3_4_5"/>
<dbReference type="Pfam" id="PF02775">
    <property type="entry name" value="TPP_enzyme_C"/>
    <property type="match status" value="1"/>
</dbReference>
<dbReference type="Gene3D" id="3.40.50.970">
    <property type="match status" value="2"/>
</dbReference>
<dbReference type="SUPFAM" id="SSF52518">
    <property type="entry name" value="Thiamin diphosphate-binding fold (THDP-binding)"/>
    <property type="match status" value="2"/>
</dbReference>
<feature type="domain" description="Thiamine pyrophosphate enzyme TPP-binding" evidence="6">
    <location>
        <begin position="383"/>
        <end position="527"/>
    </location>
</feature>
<dbReference type="PATRIC" id="fig|1294273.3.peg.1218"/>
<keyword evidence="2" id="KW-0808">Transferase</keyword>
<dbReference type="FunFam" id="3.40.50.970:FF:000007">
    <property type="entry name" value="Acetolactate synthase"/>
    <property type="match status" value="1"/>
</dbReference>
<evidence type="ECO:0000259" key="5">
    <source>
        <dbReference type="Pfam" id="PF00205"/>
    </source>
</evidence>
<evidence type="ECO:0000313" key="9">
    <source>
        <dbReference type="Proteomes" id="UP000019593"/>
    </source>
</evidence>
<dbReference type="Pfam" id="PF00205">
    <property type="entry name" value="TPP_enzyme_M"/>
    <property type="match status" value="1"/>
</dbReference>
<dbReference type="NCBIfam" id="NF006052">
    <property type="entry name" value="PRK08199.1"/>
    <property type="match status" value="1"/>
</dbReference>
<evidence type="ECO:0000256" key="4">
    <source>
        <dbReference type="RuleBase" id="RU362132"/>
    </source>
</evidence>
<dbReference type="GO" id="GO:0003984">
    <property type="term" value="F:acetolactate synthase activity"/>
    <property type="evidence" value="ECO:0007669"/>
    <property type="project" value="TreeGrafter"/>
</dbReference>
<evidence type="ECO:0000256" key="1">
    <source>
        <dbReference type="ARBA" id="ARBA00007812"/>
    </source>
</evidence>
<dbReference type="PANTHER" id="PTHR18968">
    <property type="entry name" value="THIAMINE PYROPHOSPHATE ENZYMES"/>
    <property type="match status" value="1"/>
</dbReference>
<sequence>MSNHHGGKILADRLATHGVDRVFSVPGESFLAALDGLYEHDIQNIVCRQEGGAAMMAEAHGKMTGAPGVLFVTRGPGATNASAGLHIAMHDATPLVCFVGQVPLKHRDRDVFQEVNYRAVFGSLVKWVAEVERTDRLAEYVDRAFAIATSGRPGPVVIALPEDVLSAEAKAPATGIIGAKPESGLSDAHIGRISETLRTAERPMIIAGGSLWSAEAAEKAAELAKRLDAPIAVTFRRQDYIDNDHPNYAGDLGVGMNPKLGTRLSQADAILLLGAELNDITTKDFTLLDPATAPEIIQIAPDPGMPNKVYPTALSLVCDPRDALSPLLERLPEEPDTDRGAIEARADYEAWQTPQETPGAVKLEEVICWLRDHAGPDAILTNGAGNYAAFLHRYYRFRRFGTQLAPTSGSMGYGLPAAVSAKLQHPDRPVICLAGDGCLQMTLQELSTARQYGADIIVIVANNGRYGTIRMHQEREYPGRVSGTDLFNPDYAALAAAYGGTGHTVTETAQFAAAFETARSGGLHVIDLRLDPQMLSTTMSL</sequence>
<dbReference type="Proteomes" id="UP000019593">
    <property type="component" value="Chromosome"/>
</dbReference>
<dbReference type="GO" id="GO:0050660">
    <property type="term" value="F:flavin adenine dinucleotide binding"/>
    <property type="evidence" value="ECO:0007669"/>
    <property type="project" value="TreeGrafter"/>
</dbReference>
<dbReference type="SUPFAM" id="SSF52467">
    <property type="entry name" value="DHS-like NAD/FAD-binding domain"/>
    <property type="match status" value="1"/>
</dbReference>
<dbReference type="AlphaFoldDB" id="W8S4B6"/>
<dbReference type="Gene3D" id="3.40.50.1220">
    <property type="entry name" value="TPP-binding domain"/>
    <property type="match status" value="1"/>
</dbReference>
<dbReference type="InterPro" id="IPR029061">
    <property type="entry name" value="THDP-binding"/>
</dbReference>
<dbReference type="OrthoDB" id="4494979at2"/>
<reference evidence="8 9" key="1">
    <citation type="submission" date="2013-03" db="EMBL/GenBank/DDBJ databases">
        <authorList>
            <person name="Fiebig A."/>
            <person name="Goeker M."/>
            <person name="Klenk H.-P.P."/>
        </authorList>
    </citation>
    <scope>NUCLEOTIDE SEQUENCE [LARGE SCALE GENOMIC DNA]</scope>
    <source>
        <strain evidence="9">DSM 19469</strain>
    </source>
</reference>
<dbReference type="GO" id="GO:0000287">
    <property type="term" value="F:magnesium ion binding"/>
    <property type="evidence" value="ECO:0007669"/>
    <property type="project" value="InterPro"/>
</dbReference>
<dbReference type="KEGG" id="red:roselon_01241"/>
<evidence type="ECO:0000313" key="8">
    <source>
        <dbReference type="EMBL" id="AHM03631.1"/>
    </source>
</evidence>
<evidence type="ECO:0000256" key="2">
    <source>
        <dbReference type="ARBA" id="ARBA00022679"/>
    </source>
</evidence>
<name>W8S4B6_9RHOB</name>
<dbReference type="GO" id="GO:0009099">
    <property type="term" value="P:L-valine biosynthetic process"/>
    <property type="evidence" value="ECO:0007669"/>
    <property type="project" value="TreeGrafter"/>
</dbReference>
<keyword evidence="9" id="KW-1185">Reference proteome</keyword>
<feature type="domain" description="Thiamine pyrophosphate enzyme central" evidence="5">
    <location>
        <begin position="192"/>
        <end position="326"/>
    </location>
</feature>
<dbReference type="CDD" id="cd00568">
    <property type="entry name" value="TPP_enzymes"/>
    <property type="match status" value="1"/>
</dbReference>
<dbReference type="RefSeq" id="WP_025311489.1">
    <property type="nucleotide sequence ID" value="NZ_CP004372.1"/>
</dbReference>
<gene>
    <name evidence="8" type="ORF">roselon_01241</name>
</gene>
<dbReference type="Pfam" id="PF02776">
    <property type="entry name" value="TPP_enzyme_N"/>
    <property type="match status" value="1"/>
</dbReference>
<dbReference type="InterPro" id="IPR000399">
    <property type="entry name" value="TPP-bd_CS"/>
</dbReference>
<feature type="domain" description="Thiamine pyrophosphate enzyme N-terminal TPP-binding" evidence="7">
    <location>
        <begin position="5"/>
        <end position="116"/>
    </location>
</feature>
<evidence type="ECO:0000259" key="7">
    <source>
        <dbReference type="Pfam" id="PF02776"/>
    </source>
</evidence>
<evidence type="ECO:0000256" key="3">
    <source>
        <dbReference type="ARBA" id="ARBA00023052"/>
    </source>
</evidence>
<dbReference type="GO" id="GO:0005948">
    <property type="term" value="C:acetolactate synthase complex"/>
    <property type="evidence" value="ECO:0007669"/>
    <property type="project" value="TreeGrafter"/>
</dbReference>
<comment type="similarity">
    <text evidence="1 4">Belongs to the TPP enzyme family.</text>
</comment>
<dbReference type="InterPro" id="IPR029035">
    <property type="entry name" value="DHS-like_NAD/FAD-binding_dom"/>
</dbReference>
<dbReference type="CDD" id="cd07035">
    <property type="entry name" value="TPP_PYR_POX_like"/>
    <property type="match status" value="1"/>
</dbReference>
<dbReference type="eggNOG" id="COG0028">
    <property type="taxonomic scope" value="Bacteria"/>
</dbReference>
<organism evidence="8 9">
    <name type="scientific">Roseicyclus elongatus DSM 19469</name>
    <dbReference type="NCBI Taxonomy" id="1294273"/>
    <lineage>
        <taxon>Bacteria</taxon>
        <taxon>Pseudomonadati</taxon>
        <taxon>Pseudomonadota</taxon>
        <taxon>Alphaproteobacteria</taxon>
        <taxon>Rhodobacterales</taxon>
        <taxon>Roseobacteraceae</taxon>
        <taxon>Roseicyclus</taxon>
    </lineage>
</organism>
<dbReference type="GO" id="GO:0009097">
    <property type="term" value="P:isoleucine biosynthetic process"/>
    <property type="evidence" value="ECO:0007669"/>
    <property type="project" value="TreeGrafter"/>
</dbReference>
<dbReference type="InterPro" id="IPR012001">
    <property type="entry name" value="Thiamin_PyroP_enz_TPP-bd_dom"/>
</dbReference>
<dbReference type="InterPro" id="IPR012000">
    <property type="entry name" value="Thiamin_PyroP_enz_cen_dom"/>
</dbReference>
<dbReference type="GO" id="GO:0030976">
    <property type="term" value="F:thiamine pyrophosphate binding"/>
    <property type="evidence" value="ECO:0007669"/>
    <property type="project" value="InterPro"/>
</dbReference>
<keyword evidence="3 4" id="KW-0786">Thiamine pyrophosphate</keyword>
<dbReference type="STRING" id="1294273.roselon_01241"/>
<dbReference type="InterPro" id="IPR045229">
    <property type="entry name" value="TPP_enz"/>
</dbReference>
<protein>
    <submittedName>
        <fullName evidence="8">Thiamine pyrophosphate-requiring enzyme</fullName>
    </submittedName>
</protein>
<accession>W8S4B6</accession>
<dbReference type="InterPro" id="IPR011766">
    <property type="entry name" value="TPP_enzyme_TPP-bd"/>
</dbReference>
<dbReference type="EMBL" id="CP004372">
    <property type="protein sequence ID" value="AHM03631.1"/>
    <property type="molecule type" value="Genomic_DNA"/>
</dbReference>